<evidence type="ECO:0000256" key="1">
    <source>
        <dbReference type="SAM" id="MobiDB-lite"/>
    </source>
</evidence>
<dbReference type="Proteomes" id="UP000184330">
    <property type="component" value="Unassembled WGS sequence"/>
</dbReference>
<sequence>MCRTTLITYDLCRHITTTTSSCLRTRANSIRSLFSSLSRPCTPSTTSKDVDDYCPRCSAFWGNYFVSDHSRRFRIKEFRTATGYTGPLTPIARASDNGEAWFFGFVMDDDPAAAPSPAQRRGNDNVIWENGVAFEIANSPQRTKPPVEDENAKFVNKIKGDKWEVDDYKAVLEMDKSRQKAPSISSTDTLWPGEEKKKRRGPEPDEFGSEEDEESDGENENRFGRPEAVDMRNLERGVIEVELRPAEPLPSVAPQRVRGEIGRSITRRNNWQETYTAAATRPKSAADVRIEDTIRPENAPAAPTPTSSPTLDVLIAEVVDSMSVW</sequence>
<gene>
    <name evidence="2" type="ORF">PAC_01648</name>
</gene>
<dbReference type="AlphaFoldDB" id="A0A1L7WG81"/>
<dbReference type="EMBL" id="FJOG01000002">
    <property type="protein sequence ID" value="CZR51771.1"/>
    <property type="molecule type" value="Genomic_DNA"/>
</dbReference>
<feature type="region of interest" description="Disordered" evidence="1">
    <location>
        <begin position="175"/>
        <end position="229"/>
    </location>
</feature>
<name>A0A1L7WG81_9HELO</name>
<feature type="compositionally biased region" description="Basic and acidic residues" evidence="1">
    <location>
        <begin position="219"/>
        <end position="229"/>
    </location>
</feature>
<accession>A0A1L7WG81</accession>
<feature type="compositionally biased region" description="Acidic residues" evidence="1">
    <location>
        <begin position="204"/>
        <end position="218"/>
    </location>
</feature>
<feature type="compositionally biased region" description="Polar residues" evidence="1">
    <location>
        <begin position="180"/>
        <end position="189"/>
    </location>
</feature>
<reference evidence="2 3" key="1">
    <citation type="submission" date="2016-03" db="EMBL/GenBank/DDBJ databases">
        <authorList>
            <person name="Ploux O."/>
        </authorList>
    </citation>
    <scope>NUCLEOTIDE SEQUENCE [LARGE SCALE GENOMIC DNA]</scope>
    <source>
        <strain evidence="2 3">UAMH 11012</strain>
    </source>
</reference>
<evidence type="ECO:0000313" key="3">
    <source>
        <dbReference type="Proteomes" id="UP000184330"/>
    </source>
</evidence>
<keyword evidence="3" id="KW-1185">Reference proteome</keyword>
<protein>
    <submittedName>
        <fullName evidence="2">Uncharacterized protein</fullName>
    </submittedName>
</protein>
<dbReference type="OrthoDB" id="10469774at2759"/>
<organism evidence="2 3">
    <name type="scientific">Phialocephala subalpina</name>
    <dbReference type="NCBI Taxonomy" id="576137"/>
    <lineage>
        <taxon>Eukaryota</taxon>
        <taxon>Fungi</taxon>
        <taxon>Dikarya</taxon>
        <taxon>Ascomycota</taxon>
        <taxon>Pezizomycotina</taxon>
        <taxon>Leotiomycetes</taxon>
        <taxon>Helotiales</taxon>
        <taxon>Mollisiaceae</taxon>
        <taxon>Phialocephala</taxon>
        <taxon>Phialocephala fortinii species complex</taxon>
    </lineage>
</organism>
<proteinExistence type="predicted"/>
<evidence type="ECO:0000313" key="2">
    <source>
        <dbReference type="EMBL" id="CZR51771.1"/>
    </source>
</evidence>